<keyword evidence="2" id="KW-1185">Reference proteome</keyword>
<proteinExistence type="predicted"/>
<reference evidence="2" key="1">
    <citation type="submission" date="2006-02" db="EMBL/GenBank/DDBJ databases">
        <title>Complete sequence of chromosome of Rhodoferax ferrireducens DSM 15236.</title>
        <authorList>
            <person name="Copeland A."/>
            <person name="Lucas S."/>
            <person name="Lapidus A."/>
            <person name="Barry K."/>
            <person name="Detter J.C."/>
            <person name="Glavina del Rio T."/>
            <person name="Hammon N."/>
            <person name="Israni S."/>
            <person name="Pitluck S."/>
            <person name="Brettin T."/>
            <person name="Bruce D."/>
            <person name="Han C."/>
            <person name="Tapia R."/>
            <person name="Gilna P."/>
            <person name="Kiss H."/>
            <person name="Schmutz J."/>
            <person name="Larimer F."/>
            <person name="Land M."/>
            <person name="Kyrpides N."/>
            <person name="Ivanova N."/>
            <person name="Richardson P."/>
        </authorList>
    </citation>
    <scope>NUCLEOTIDE SEQUENCE [LARGE SCALE GENOMIC DNA]</scope>
    <source>
        <strain evidence="2">ATCC BAA-621 / DSM 15236 / T118</strain>
    </source>
</reference>
<dbReference type="eggNOG" id="ENOG50335X8">
    <property type="taxonomic scope" value="Bacteria"/>
</dbReference>
<dbReference type="HOGENOM" id="CLU_2302595_0_0_4"/>
<dbReference type="KEGG" id="rfr:Rfer_2847"/>
<sequence length="99" mass="11322">MQSFYAEIFEREMGCTEAEWLMWLPRAIGDHHWKLQAKSAGVRIGDGALGLKWQVAAPRVIGLVSIPVLQVSFRFAGLDEARRYTFMKRFDLYMQRGGG</sequence>
<evidence type="ECO:0000313" key="2">
    <source>
        <dbReference type="Proteomes" id="UP000008332"/>
    </source>
</evidence>
<dbReference type="AlphaFoldDB" id="Q21UJ5"/>
<accession>Q21UJ5</accession>
<organism evidence="1 2">
    <name type="scientific">Albidiferax ferrireducens (strain ATCC BAA-621 / DSM 15236 / T118)</name>
    <name type="common">Rhodoferax ferrireducens</name>
    <dbReference type="NCBI Taxonomy" id="338969"/>
    <lineage>
        <taxon>Bacteria</taxon>
        <taxon>Pseudomonadati</taxon>
        <taxon>Pseudomonadota</taxon>
        <taxon>Betaproteobacteria</taxon>
        <taxon>Burkholderiales</taxon>
        <taxon>Comamonadaceae</taxon>
        <taxon>Rhodoferax</taxon>
    </lineage>
</organism>
<dbReference type="RefSeq" id="WP_011465124.1">
    <property type="nucleotide sequence ID" value="NC_007908.1"/>
</dbReference>
<name>Q21UJ5_ALBFT</name>
<gene>
    <name evidence="1" type="ordered locus">Rfer_2847</name>
</gene>
<dbReference type="Proteomes" id="UP000008332">
    <property type="component" value="Chromosome"/>
</dbReference>
<protein>
    <submittedName>
        <fullName evidence="1">Uncharacterized protein</fullName>
    </submittedName>
</protein>
<dbReference type="OrthoDB" id="8687690at2"/>
<dbReference type="STRING" id="338969.Rfer_2847"/>
<dbReference type="EMBL" id="CP000267">
    <property type="protein sequence ID" value="ABD70558.1"/>
    <property type="molecule type" value="Genomic_DNA"/>
</dbReference>
<evidence type="ECO:0000313" key="1">
    <source>
        <dbReference type="EMBL" id="ABD70558.1"/>
    </source>
</evidence>